<dbReference type="Gene3D" id="2.40.50.1020">
    <property type="entry name" value="LytTr DNA-binding domain"/>
    <property type="match status" value="1"/>
</dbReference>
<dbReference type="InterPro" id="IPR046947">
    <property type="entry name" value="LytR-like"/>
</dbReference>
<feature type="domain" description="Response regulatory" evidence="2">
    <location>
        <begin position="2"/>
        <end position="113"/>
    </location>
</feature>
<dbReference type="InterPro" id="IPR001789">
    <property type="entry name" value="Sig_transdc_resp-reg_receiver"/>
</dbReference>
<evidence type="ECO:0000256" key="1">
    <source>
        <dbReference type="PROSITE-ProRule" id="PRU00169"/>
    </source>
</evidence>
<dbReference type="GO" id="GO:0003677">
    <property type="term" value="F:DNA binding"/>
    <property type="evidence" value="ECO:0007669"/>
    <property type="project" value="InterPro"/>
</dbReference>
<dbReference type="InterPro" id="IPR011006">
    <property type="entry name" value="CheY-like_superfamily"/>
</dbReference>
<organism evidence="4 5">
    <name type="scientific">Flavihumibacter solisilvae</name>
    <dbReference type="NCBI Taxonomy" id="1349421"/>
    <lineage>
        <taxon>Bacteria</taxon>
        <taxon>Pseudomonadati</taxon>
        <taxon>Bacteroidota</taxon>
        <taxon>Chitinophagia</taxon>
        <taxon>Chitinophagales</taxon>
        <taxon>Chitinophagaceae</taxon>
        <taxon>Flavihumibacter</taxon>
    </lineage>
</organism>
<dbReference type="PANTHER" id="PTHR37299">
    <property type="entry name" value="TRANSCRIPTIONAL REGULATOR-RELATED"/>
    <property type="match status" value="1"/>
</dbReference>
<gene>
    <name evidence="4" type="ORF">OI18_12525</name>
</gene>
<dbReference type="SMART" id="SM00850">
    <property type="entry name" value="LytTR"/>
    <property type="match status" value="1"/>
</dbReference>
<dbReference type="Gene3D" id="3.40.50.2300">
    <property type="match status" value="1"/>
</dbReference>
<reference evidence="4 5" key="1">
    <citation type="submission" date="2014-11" db="EMBL/GenBank/DDBJ databases">
        <title>Genome sequence of Flavihumibacter solisilvae 3-3.</title>
        <authorList>
            <person name="Zhou G."/>
            <person name="Li M."/>
            <person name="Wang G."/>
        </authorList>
    </citation>
    <scope>NUCLEOTIDE SEQUENCE [LARGE SCALE GENOMIC DNA]</scope>
    <source>
        <strain evidence="4 5">3-3</strain>
    </source>
</reference>
<comment type="caution">
    <text evidence="4">The sequence shown here is derived from an EMBL/GenBank/DDBJ whole genome shotgun (WGS) entry which is preliminary data.</text>
</comment>
<protein>
    <submittedName>
        <fullName evidence="4">Transcriptional regulator</fullName>
    </submittedName>
</protein>
<feature type="domain" description="HTH LytTR-type" evidence="3">
    <location>
        <begin position="136"/>
        <end position="199"/>
    </location>
</feature>
<dbReference type="Proteomes" id="UP000031408">
    <property type="component" value="Unassembled WGS sequence"/>
</dbReference>
<dbReference type="AlphaFoldDB" id="A0A0C1L366"/>
<evidence type="ECO:0000313" key="5">
    <source>
        <dbReference type="Proteomes" id="UP000031408"/>
    </source>
</evidence>
<name>A0A0C1L366_9BACT</name>
<dbReference type="PROSITE" id="PS50110">
    <property type="entry name" value="RESPONSE_REGULATORY"/>
    <property type="match status" value="1"/>
</dbReference>
<dbReference type="PANTHER" id="PTHR37299:SF1">
    <property type="entry name" value="STAGE 0 SPORULATION PROTEIN A HOMOLOG"/>
    <property type="match status" value="1"/>
</dbReference>
<dbReference type="RefSeq" id="WP_039140189.1">
    <property type="nucleotide sequence ID" value="NZ_JSVC01000013.1"/>
</dbReference>
<keyword evidence="5" id="KW-1185">Reference proteome</keyword>
<dbReference type="PROSITE" id="PS50930">
    <property type="entry name" value="HTH_LYTTR"/>
    <property type="match status" value="1"/>
</dbReference>
<dbReference type="STRING" id="1349421.OI18_12525"/>
<dbReference type="GO" id="GO:0000156">
    <property type="term" value="F:phosphorelay response regulator activity"/>
    <property type="evidence" value="ECO:0007669"/>
    <property type="project" value="InterPro"/>
</dbReference>
<dbReference type="InterPro" id="IPR007492">
    <property type="entry name" value="LytTR_DNA-bd_dom"/>
</dbReference>
<dbReference type="SUPFAM" id="SSF52172">
    <property type="entry name" value="CheY-like"/>
    <property type="match status" value="1"/>
</dbReference>
<dbReference type="SMART" id="SM00448">
    <property type="entry name" value="REC"/>
    <property type="match status" value="1"/>
</dbReference>
<dbReference type="Pfam" id="PF00072">
    <property type="entry name" value="Response_reg"/>
    <property type="match status" value="1"/>
</dbReference>
<proteinExistence type="predicted"/>
<evidence type="ECO:0000259" key="3">
    <source>
        <dbReference type="PROSITE" id="PS50930"/>
    </source>
</evidence>
<evidence type="ECO:0000259" key="2">
    <source>
        <dbReference type="PROSITE" id="PS50110"/>
    </source>
</evidence>
<dbReference type="Pfam" id="PF04397">
    <property type="entry name" value="LytTR"/>
    <property type="match status" value="1"/>
</dbReference>
<dbReference type="EMBL" id="JSVC01000013">
    <property type="protein sequence ID" value="KIC94427.1"/>
    <property type="molecule type" value="Genomic_DNA"/>
</dbReference>
<feature type="modified residue" description="4-aspartylphosphate" evidence="1">
    <location>
        <position position="53"/>
    </location>
</feature>
<keyword evidence="1" id="KW-0597">Phosphoprotein</keyword>
<sequence length="242" mass="27904">MTCIIVDDEPLARQGMEMNIEAVASLQLLGSFSNAFAAGDFLRKEKVDIMFLDINMPELNGLDFLKSLRDVPLVIFTTAYPQYALESYELDAIDYLVKPIRIERFLKAVNKAENHLKLLQQESNSNHVEKIEDDFIFIKAERKFFKIYFRNILYIEGLKDYVIIYTAAEKVITAMNVKTIAAQLPDSIFARVSKSYIVNVLHLTSFDNEFVYIQSNEIPLGQSFKDNFMKQYIEGKVIKRQG</sequence>
<evidence type="ECO:0000313" key="4">
    <source>
        <dbReference type="EMBL" id="KIC94427.1"/>
    </source>
</evidence>
<accession>A0A0C1L366</accession>
<dbReference type="OrthoDB" id="9787344at2"/>